<dbReference type="InterPro" id="IPR051201">
    <property type="entry name" value="Chloro_Bact_Ser_Proteases"/>
</dbReference>
<dbReference type="InterPro" id="IPR036034">
    <property type="entry name" value="PDZ_sf"/>
</dbReference>
<dbReference type="PANTHER" id="PTHR43343:SF3">
    <property type="entry name" value="PROTEASE DO-LIKE 8, CHLOROPLASTIC"/>
    <property type="match status" value="1"/>
</dbReference>
<dbReference type="PROSITE" id="PS50106">
    <property type="entry name" value="PDZ"/>
    <property type="match status" value="1"/>
</dbReference>
<evidence type="ECO:0000256" key="1">
    <source>
        <dbReference type="ARBA" id="ARBA00022670"/>
    </source>
</evidence>
<proteinExistence type="predicted"/>
<sequence>MTEESRGPGRPSSEDDDLLPGLGHGRRDAAGTGATADGREAVDGPQQASDLDDVPVDDPPPAGPETGQAGQPAGPGLSLDKDREPGAGAADDDPAWSPAPGSPGVADQLVAGFAPPDSYTRDTDIPAPPPATAIDQPLSAGPGGPGSPGGPGGPGAGPGAGEPVGHEMVPDGIVPDGPVPPGPGPDQGRHRPGFVPHGYEPEGRMPAAHQQPGDPRAGGQGTPYGWPPQQSPQPPPLAGRPPAGGPPPGAVPMGMPPGGPRPMGPPGGPGQPPGGVPNWAPVPSLPSASRGAPGLGALAVVALIVALVAGGLGAGIGVMATGDGSGPGSVSLGGDNSGQVKNRPPDSVAGVAQKVLPSVVMIRVSSGGEGGTGGTGFIVNGGYIITNNHVVAQGGDIQIVFNDKKTLPGTIKGRDPRSDIAVLKPEGQHTLPPLTPGNSDQLAVGDPVIAIGSPLGLQGSVTTGIVSSLNRAVPTGGEGGGETAFLNAIQTDAAINPGNSGGPLVDGKGRVIGINTAIVSLGGGMGGQGQAGNIGLGFAIPINQGKRVAEAIINTGSVKQAMMGVVPDPRYQQGGARIMEQATGGQEPVTKNGPADKAGLKPGDVITKIDGRPIEDATDLIALIRSKAPGDQVKVTYTRGGKEATADVTLASG</sequence>
<keyword evidence="1" id="KW-0645">Protease</keyword>
<dbReference type="InterPro" id="IPR001478">
    <property type="entry name" value="PDZ"/>
</dbReference>
<reference evidence="6" key="1">
    <citation type="journal article" date="2019" name="Int. J. Syst. Evol. Microbiol.">
        <title>The Global Catalogue of Microorganisms (GCM) 10K type strain sequencing project: providing services to taxonomists for standard genome sequencing and annotation.</title>
        <authorList>
            <consortium name="The Broad Institute Genomics Platform"/>
            <consortium name="The Broad Institute Genome Sequencing Center for Infectious Disease"/>
            <person name="Wu L."/>
            <person name="Ma J."/>
        </authorList>
    </citation>
    <scope>NUCLEOTIDE SEQUENCE [LARGE SCALE GENOMIC DNA]</scope>
    <source>
        <strain evidence="6">JCM 3325</strain>
    </source>
</reference>
<keyword evidence="2" id="KW-0378">Hydrolase</keyword>
<dbReference type="Gene3D" id="2.30.42.10">
    <property type="match status" value="1"/>
</dbReference>
<dbReference type="InterPro" id="IPR009003">
    <property type="entry name" value="Peptidase_S1_PA"/>
</dbReference>
<dbReference type="PANTHER" id="PTHR43343">
    <property type="entry name" value="PEPTIDASE S12"/>
    <property type="match status" value="1"/>
</dbReference>
<dbReference type="EMBL" id="BAAARW010000012">
    <property type="protein sequence ID" value="GAA2420306.1"/>
    <property type="molecule type" value="Genomic_DNA"/>
</dbReference>
<dbReference type="RefSeq" id="WP_344589980.1">
    <property type="nucleotide sequence ID" value="NZ_BAAARW010000012.1"/>
</dbReference>
<dbReference type="Gene3D" id="2.40.10.120">
    <property type="match status" value="1"/>
</dbReference>
<dbReference type="Pfam" id="PF13365">
    <property type="entry name" value="Trypsin_2"/>
    <property type="match status" value="1"/>
</dbReference>
<accession>A0ABP5W5E7</accession>
<dbReference type="Pfam" id="PF13180">
    <property type="entry name" value="PDZ_2"/>
    <property type="match status" value="1"/>
</dbReference>
<feature type="compositionally biased region" description="Low complexity" evidence="3">
    <location>
        <begin position="95"/>
        <end position="104"/>
    </location>
</feature>
<dbReference type="SUPFAM" id="SSF50156">
    <property type="entry name" value="PDZ domain-like"/>
    <property type="match status" value="1"/>
</dbReference>
<dbReference type="SMART" id="SM00228">
    <property type="entry name" value="PDZ"/>
    <property type="match status" value="1"/>
</dbReference>
<dbReference type="Proteomes" id="UP001501231">
    <property type="component" value="Unassembled WGS sequence"/>
</dbReference>
<evidence type="ECO:0000256" key="2">
    <source>
        <dbReference type="ARBA" id="ARBA00022801"/>
    </source>
</evidence>
<feature type="region of interest" description="Disordered" evidence="3">
    <location>
        <begin position="1"/>
        <end position="282"/>
    </location>
</feature>
<gene>
    <name evidence="5" type="ORF">GCM10010191_34420</name>
</gene>
<evidence type="ECO:0000313" key="5">
    <source>
        <dbReference type="EMBL" id="GAA2420306.1"/>
    </source>
</evidence>
<keyword evidence="6" id="KW-1185">Reference proteome</keyword>
<feature type="compositionally biased region" description="Pro residues" evidence="3">
    <location>
        <begin position="225"/>
        <end position="275"/>
    </location>
</feature>
<evidence type="ECO:0000259" key="4">
    <source>
        <dbReference type="PROSITE" id="PS50106"/>
    </source>
</evidence>
<evidence type="ECO:0000256" key="3">
    <source>
        <dbReference type="SAM" id="MobiDB-lite"/>
    </source>
</evidence>
<feature type="domain" description="PDZ" evidence="4">
    <location>
        <begin position="589"/>
        <end position="641"/>
    </location>
</feature>
<dbReference type="PRINTS" id="PR00834">
    <property type="entry name" value="PROTEASES2C"/>
</dbReference>
<dbReference type="SUPFAM" id="SSF50494">
    <property type="entry name" value="Trypsin-like serine proteases"/>
    <property type="match status" value="1"/>
</dbReference>
<evidence type="ECO:0000313" key="6">
    <source>
        <dbReference type="Proteomes" id="UP001501231"/>
    </source>
</evidence>
<feature type="compositionally biased region" description="Gly residues" evidence="3">
    <location>
        <begin position="141"/>
        <end position="162"/>
    </location>
</feature>
<comment type="caution">
    <text evidence="5">The sequence shown here is derived from an EMBL/GenBank/DDBJ whole genome shotgun (WGS) entry which is preliminary data.</text>
</comment>
<protein>
    <recommendedName>
        <fullName evidence="4">PDZ domain-containing protein</fullName>
    </recommendedName>
</protein>
<organism evidence="5 6">
    <name type="scientific">Actinomadura vinacea</name>
    <dbReference type="NCBI Taxonomy" id="115336"/>
    <lineage>
        <taxon>Bacteria</taxon>
        <taxon>Bacillati</taxon>
        <taxon>Actinomycetota</taxon>
        <taxon>Actinomycetes</taxon>
        <taxon>Streptosporangiales</taxon>
        <taxon>Thermomonosporaceae</taxon>
        <taxon>Actinomadura</taxon>
    </lineage>
</organism>
<name>A0ABP5W5E7_9ACTN</name>
<dbReference type="InterPro" id="IPR001940">
    <property type="entry name" value="Peptidase_S1C"/>
</dbReference>